<reference evidence="4 5" key="1">
    <citation type="submission" date="2016-11" db="EMBL/GenBank/DDBJ databases">
        <authorList>
            <person name="Jaros S."/>
            <person name="Januszkiewicz K."/>
            <person name="Wedrychowicz H."/>
        </authorList>
    </citation>
    <scope>NUCLEOTIDE SEQUENCE [LARGE SCALE GENOMIC DNA]</scope>
    <source>
        <strain evidence="4 5">DSM 5091</strain>
    </source>
</reference>
<dbReference type="NCBIfam" id="NF006412">
    <property type="entry name" value="PRK08659.1"/>
    <property type="match status" value="1"/>
</dbReference>
<gene>
    <name evidence="4" type="ORF">SAMN02745165_00240</name>
</gene>
<keyword evidence="1" id="KW-0560">Oxidoreductase</keyword>
<dbReference type="PANTHER" id="PTHR43088:SF1">
    <property type="entry name" value="SUBUNIT OF PYRUVATE:FLAVODOXIN OXIDOREDUCTASE"/>
    <property type="match status" value="1"/>
</dbReference>
<dbReference type="STRING" id="1122189.SAMN02745165_00240"/>
<accession>A0A1M6BMZ9</accession>
<dbReference type="Pfam" id="PF01855">
    <property type="entry name" value="POR_N"/>
    <property type="match status" value="1"/>
</dbReference>
<dbReference type="CDD" id="cd07034">
    <property type="entry name" value="TPP_PYR_PFOR_IOR-alpha_like"/>
    <property type="match status" value="1"/>
</dbReference>
<dbReference type="Pfam" id="PF17147">
    <property type="entry name" value="PFOR_II"/>
    <property type="match status" value="1"/>
</dbReference>
<dbReference type="Gene3D" id="3.40.50.920">
    <property type="match status" value="1"/>
</dbReference>
<evidence type="ECO:0000313" key="5">
    <source>
        <dbReference type="Proteomes" id="UP000184171"/>
    </source>
</evidence>
<organism evidence="4 5">
    <name type="scientific">Malonomonas rubra DSM 5091</name>
    <dbReference type="NCBI Taxonomy" id="1122189"/>
    <lineage>
        <taxon>Bacteria</taxon>
        <taxon>Pseudomonadati</taxon>
        <taxon>Thermodesulfobacteriota</taxon>
        <taxon>Desulfuromonadia</taxon>
        <taxon>Desulfuromonadales</taxon>
        <taxon>Geopsychrobacteraceae</taxon>
        <taxon>Malonomonas</taxon>
    </lineage>
</organism>
<dbReference type="InterPro" id="IPR002880">
    <property type="entry name" value="Pyrv_Fd/Flavodoxin_OxRdtase_N"/>
</dbReference>
<feature type="domain" description="Pyruvate:ferredoxin oxidoreductase core" evidence="3">
    <location>
        <begin position="278"/>
        <end position="371"/>
    </location>
</feature>
<dbReference type="OrthoDB" id="9794954at2"/>
<protein>
    <submittedName>
        <fullName evidence="4">2-oxoglutarate ferredoxin oxidoreductase, alpha subunit</fullName>
    </submittedName>
</protein>
<proteinExistence type="predicted"/>
<dbReference type="InterPro" id="IPR052368">
    <property type="entry name" value="2-oxoacid_oxidoreductase"/>
</dbReference>
<dbReference type="AlphaFoldDB" id="A0A1M6BMZ9"/>
<name>A0A1M6BMZ9_MALRU</name>
<dbReference type="EMBL" id="FQZT01000001">
    <property type="protein sequence ID" value="SHI50056.1"/>
    <property type="molecule type" value="Genomic_DNA"/>
</dbReference>
<evidence type="ECO:0000313" key="4">
    <source>
        <dbReference type="EMBL" id="SHI50056.1"/>
    </source>
</evidence>
<dbReference type="InterPro" id="IPR029061">
    <property type="entry name" value="THDP-binding"/>
</dbReference>
<dbReference type="SUPFAM" id="SSF52922">
    <property type="entry name" value="TK C-terminal domain-like"/>
    <property type="match status" value="1"/>
</dbReference>
<sequence>MAKKVALLQGNTACALGAVYAGCTFFGGYPITPSTEVAEVMSEELPKVGGKFIQMEDEIAAMASVIGASLTGAKALTATSGPGVSLKQELIGYACIAETPCVIINVMRGGPSTGMPTGPGQSDVMQARWGTHGDHAAIAVCPESCQEIFTETVRAFNLAEKYRMPVQVLFDEIVGHMRERIEFPEPGELEVIDRAAPTCAPEDYKPYDAKSDTDVPPLAAFGSEYRFHVTGLNKAADGFPTTKAELVDFEERRQIAKVECEAARADIESNEEYKCDDADVIILAYGSSARSARYAVNELREEGIKAGLFRPITLWPFPEKRVAELGKQAKAIVVPEMNLGQMIFEVERIVKSDCKLAGVNRVDGDPLTPGQIIDQVKEVL</sequence>
<evidence type="ECO:0000256" key="1">
    <source>
        <dbReference type="ARBA" id="ARBA00023002"/>
    </source>
</evidence>
<dbReference type="Gene3D" id="3.40.50.970">
    <property type="match status" value="1"/>
</dbReference>
<dbReference type="InterPro" id="IPR033412">
    <property type="entry name" value="PFOR_II"/>
</dbReference>
<keyword evidence="5" id="KW-1185">Reference proteome</keyword>
<dbReference type="SUPFAM" id="SSF52518">
    <property type="entry name" value="Thiamin diphosphate-binding fold (THDP-binding)"/>
    <property type="match status" value="1"/>
</dbReference>
<dbReference type="PANTHER" id="PTHR43088">
    <property type="entry name" value="SUBUNIT OF PYRUVATE:FLAVODOXIN OXIDOREDUCTASE-RELATED"/>
    <property type="match status" value="1"/>
</dbReference>
<dbReference type="RefSeq" id="WP_072904920.1">
    <property type="nucleotide sequence ID" value="NZ_FQZT01000001.1"/>
</dbReference>
<evidence type="ECO:0000259" key="3">
    <source>
        <dbReference type="Pfam" id="PF17147"/>
    </source>
</evidence>
<dbReference type="GO" id="GO:0016491">
    <property type="term" value="F:oxidoreductase activity"/>
    <property type="evidence" value="ECO:0007669"/>
    <property type="project" value="UniProtKB-KW"/>
</dbReference>
<dbReference type="Proteomes" id="UP000184171">
    <property type="component" value="Unassembled WGS sequence"/>
</dbReference>
<dbReference type="InterPro" id="IPR009014">
    <property type="entry name" value="Transketo_C/PFOR_II"/>
</dbReference>
<evidence type="ECO:0000259" key="2">
    <source>
        <dbReference type="Pfam" id="PF01855"/>
    </source>
</evidence>
<dbReference type="FunFam" id="3.40.50.920:FF:000013">
    <property type="entry name" value="Ferredoxin oxidoreductase alpha subunit"/>
    <property type="match status" value="1"/>
</dbReference>
<feature type="domain" description="Pyruvate flavodoxin/ferredoxin oxidoreductase pyrimidine binding" evidence="2">
    <location>
        <begin position="17"/>
        <end position="243"/>
    </location>
</feature>
<dbReference type="FunFam" id="3.40.50.970:FF:000022">
    <property type="entry name" value="2-oxoglutarate ferredoxin oxidoreductase alpha subunit"/>
    <property type="match status" value="1"/>
</dbReference>